<evidence type="ECO:0000313" key="2">
    <source>
        <dbReference type="Proteomes" id="UP000789525"/>
    </source>
</evidence>
<feature type="non-terminal residue" evidence="1">
    <location>
        <position position="1"/>
    </location>
</feature>
<gene>
    <name evidence="1" type="ORF">ACOLOM_LOCUS12573</name>
</gene>
<protein>
    <submittedName>
        <fullName evidence="1">11497_t:CDS:1</fullName>
    </submittedName>
</protein>
<organism evidence="1 2">
    <name type="scientific">Acaulospora colombiana</name>
    <dbReference type="NCBI Taxonomy" id="27376"/>
    <lineage>
        <taxon>Eukaryota</taxon>
        <taxon>Fungi</taxon>
        <taxon>Fungi incertae sedis</taxon>
        <taxon>Mucoromycota</taxon>
        <taxon>Glomeromycotina</taxon>
        <taxon>Glomeromycetes</taxon>
        <taxon>Diversisporales</taxon>
        <taxon>Acaulosporaceae</taxon>
        <taxon>Acaulospora</taxon>
    </lineage>
</organism>
<accession>A0ACA9QDQ3</accession>
<feature type="non-terminal residue" evidence="1">
    <location>
        <position position="252"/>
    </location>
</feature>
<dbReference type="Proteomes" id="UP000789525">
    <property type="component" value="Unassembled WGS sequence"/>
</dbReference>
<proteinExistence type="predicted"/>
<keyword evidence="2" id="KW-1185">Reference proteome</keyword>
<sequence length="252" mass="28590">DLTKEDRYILIELNEKEMTLFRFTTLLTLGHFSLHLFYISGWFMGYGTYLKSQRNNKGHKTRGNEIDSDLPLSKEPNGGREFVEVANMSNTNEDVTTSCDNDKRNISDTSPVAMKISISYGVTHPQKKSETDNDHVNLTATQLLETLDDVPEGQSLMQQQKPDEVLDDIKTTTDARSTTIETSITQNSISRRSNTGNTDIADHQQHEKMATSAETTFLGNKFVRNVLLWSAAQGWEAKKKTKWHWWHTTGTG</sequence>
<comment type="caution">
    <text evidence="1">The sequence shown here is derived from an EMBL/GenBank/DDBJ whole genome shotgun (WGS) entry which is preliminary data.</text>
</comment>
<evidence type="ECO:0000313" key="1">
    <source>
        <dbReference type="EMBL" id="CAG8748385.1"/>
    </source>
</evidence>
<name>A0ACA9QDQ3_9GLOM</name>
<dbReference type="EMBL" id="CAJVPT010051741">
    <property type="protein sequence ID" value="CAG8748385.1"/>
    <property type="molecule type" value="Genomic_DNA"/>
</dbReference>
<reference evidence="1" key="1">
    <citation type="submission" date="2021-06" db="EMBL/GenBank/DDBJ databases">
        <authorList>
            <person name="Kallberg Y."/>
            <person name="Tangrot J."/>
            <person name="Rosling A."/>
        </authorList>
    </citation>
    <scope>NUCLEOTIDE SEQUENCE</scope>
    <source>
        <strain evidence="1">CL356</strain>
    </source>
</reference>